<dbReference type="Gene3D" id="3.30.465.10">
    <property type="match status" value="1"/>
</dbReference>
<comment type="subcellular location">
    <subcellularLocation>
        <location evidence="1">Membrane</location>
        <topology evidence="1">Multi-pass membrane protein</topology>
    </subcellularLocation>
</comment>
<dbReference type="InterPro" id="IPR000644">
    <property type="entry name" value="CBS_dom"/>
</dbReference>
<evidence type="ECO:0000256" key="9">
    <source>
        <dbReference type="SAM" id="Phobius"/>
    </source>
</evidence>
<dbReference type="InterPro" id="IPR016169">
    <property type="entry name" value="FAD-bd_PCMH_sub2"/>
</dbReference>
<dbReference type="PROSITE" id="PS51371">
    <property type="entry name" value="CBS"/>
    <property type="match status" value="2"/>
</dbReference>
<keyword evidence="3" id="KW-0677">Repeat</keyword>
<dbReference type="Pfam" id="PF01595">
    <property type="entry name" value="CNNM"/>
    <property type="match status" value="1"/>
</dbReference>
<accession>A0ABU1V075</accession>
<dbReference type="Pfam" id="PF03471">
    <property type="entry name" value="CorC_HlyC"/>
    <property type="match status" value="1"/>
</dbReference>
<dbReference type="SUPFAM" id="SSF56176">
    <property type="entry name" value="FAD-binding/transporter-associated domain-like"/>
    <property type="match status" value="1"/>
</dbReference>
<name>A0ABU1V075_9GAMM</name>
<dbReference type="Pfam" id="PF00571">
    <property type="entry name" value="CBS"/>
    <property type="match status" value="2"/>
</dbReference>
<evidence type="ECO:0000313" key="13">
    <source>
        <dbReference type="Proteomes" id="UP001253595"/>
    </source>
</evidence>
<dbReference type="PANTHER" id="PTHR22777:SF17">
    <property type="entry name" value="UPF0053 PROTEIN SLL0260"/>
    <property type="match status" value="1"/>
</dbReference>
<evidence type="ECO:0000259" key="11">
    <source>
        <dbReference type="PROSITE" id="PS51846"/>
    </source>
</evidence>
<dbReference type="CDD" id="cd04590">
    <property type="entry name" value="CBS_pair_CorC_HlyC_assoc"/>
    <property type="match status" value="1"/>
</dbReference>
<dbReference type="InterPro" id="IPR002550">
    <property type="entry name" value="CNNM"/>
</dbReference>
<gene>
    <name evidence="12" type="ORF">J2X05_002880</name>
</gene>
<keyword evidence="5 7" id="KW-0129">CBS domain</keyword>
<feature type="domain" description="CBS" evidence="10">
    <location>
        <begin position="279"/>
        <end position="337"/>
    </location>
</feature>
<dbReference type="PROSITE" id="PS51846">
    <property type="entry name" value="CNNM"/>
    <property type="match status" value="1"/>
</dbReference>
<dbReference type="EMBL" id="JAVDVX010000005">
    <property type="protein sequence ID" value="MDR7090854.1"/>
    <property type="molecule type" value="Genomic_DNA"/>
</dbReference>
<dbReference type="InterPro" id="IPR005170">
    <property type="entry name" value="Transptr-assoc_dom"/>
</dbReference>
<evidence type="ECO:0000256" key="4">
    <source>
        <dbReference type="ARBA" id="ARBA00022989"/>
    </source>
</evidence>
<evidence type="ECO:0000256" key="1">
    <source>
        <dbReference type="ARBA" id="ARBA00004141"/>
    </source>
</evidence>
<dbReference type="Proteomes" id="UP001253595">
    <property type="component" value="Unassembled WGS sequence"/>
</dbReference>
<evidence type="ECO:0000256" key="6">
    <source>
        <dbReference type="ARBA" id="ARBA00023136"/>
    </source>
</evidence>
<evidence type="ECO:0000256" key="2">
    <source>
        <dbReference type="ARBA" id="ARBA00022692"/>
    </source>
</evidence>
<dbReference type="InterPro" id="IPR044751">
    <property type="entry name" value="Ion_transp-like_CBS"/>
</dbReference>
<feature type="domain" description="CNNM transmembrane" evidence="11">
    <location>
        <begin position="1"/>
        <end position="196"/>
    </location>
</feature>
<feature type="transmembrane region" description="Helical" evidence="9">
    <location>
        <begin position="55"/>
        <end position="79"/>
    </location>
</feature>
<dbReference type="InterPro" id="IPR036318">
    <property type="entry name" value="FAD-bd_PCMH-like_sf"/>
</dbReference>
<feature type="transmembrane region" description="Helical" evidence="9">
    <location>
        <begin position="99"/>
        <end position="120"/>
    </location>
</feature>
<keyword evidence="2 8" id="KW-0812">Transmembrane</keyword>
<feature type="transmembrane region" description="Helical" evidence="9">
    <location>
        <begin position="6"/>
        <end position="26"/>
    </location>
</feature>
<keyword evidence="6 8" id="KW-0472">Membrane</keyword>
<evidence type="ECO:0000256" key="3">
    <source>
        <dbReference type="ARBA" id="ARBA00022737"/>
    </source>
</evidence>
<dbReference type="InterPro" id="IPR046342">
    <property type="entry name" value="CBS_dom_sf"/>
</dbReference>
<dbReference type="PANTHER" id="PTHR22777">
    <property type="entry name" value="HEMOLYSIN-RELATED"/>
    <property type="match status" value="1"/>
</dbReference>
<evidence type="ECO:0000259" key="10">
    <source>
        <dbReference type="PROSITE" id="PS51371"/>
    </source>
</evidence>
<keyword evidence="4 8" id="KW-1133">Transmembrane helix</keyword>
<protein>
    <submittedName>
        <fullName evidence="12">Hemolysin</fullName>
    </submittedName>
</protein>
<evidence type="ECO:0000256" key="5">
    <source>
        <dbReference type="ARBA" id="ARBA00023122"/>
    </source>
</evidence>
<sequence>MEIFVLLGLIILNGLFAMSEIAIVTAKKSRLMALAAKGNSSAEVALKLAEDPTQFLSTVQIGITSIGIMNGIFGESILAEPFALWLQTFGVPVNFSDNFATILVVVVVTYLSIVVGELVPKRIGQLSSERIACYVAKPMQLLAIITKPFVYFLSGSTLALMRLFGFHQTQNSQVTQEDIHAILDEGSSSGVLEQQEHAMVKNVLRLEARSIVSLMVPRSDIVYLDTALPLEENYQRVMKSPHSRFPVCTKQSDNLIGVINAKELLAEAIRGSTVDLESMAQPCHVVPESLTGMELLEFFRSSHSQMVFVVDEYGDLKGIVTLQDLLEALTGEFIMGEGEDAYIIRRDDGSLLLDGMLAIIDLKDCLQIDELPGEGDYETLNGLIMLLMGRMPATGDKVVVRDWLLEIVDMDGRRIDKVLAYKLDDEELTG</sequence>
<evidence type="ECO:0000256" key="7">
    <source>
        <dbReference type="PROSITE-ProRule" id="PRU00703"/>
    </source>
</evidence>
<dbReference type="SUPFAM" id="SSF54631">
    <property type="entry name" value="CBS-domain pair"/>
    <property type="match status" value="1"/>
</dbReference>
<feature type="transmembrane region" description="Helical" evidence="9">
    <location>
        <begin position="141"/>
        <end position="164"/>
    </location>
</feature>
<reference evidence="12 13" key="1">
    <citation type="submission" date="2023-07" db="EMBL/GenBank/DDBJ databases">
        <title>Sorghum-associated microbial communities from plants grown in Nebraska, USA.</title>
        <authorList>
            <person name="Schachtman D."/>
        </authorList>
    </citation>
    <scope>NUCLEOTIDE SEQUENCE [LARGE SCALE GENOMIC DNA]</scope>
    <source>
        <strain evidence="12 13">BE190</strain>
    </source>
</reference>
<dbReference type="RefSeq" id="WP_310073513.1">
    <property type="nucleotide sequence ID" value="NZ_JAVDVX010000005.1"/>
</dbReference>
<keyword evidence="13" id="KW-1185">Reference proteome</keyword>
<dbReference type="SMART" id="SM01091">
    <property type="entry name" value="CorC_HlyC"/>
    <property type="match status" value="1"/>
</dbReference>
<evidence type="ECO:0000313" key="12">
    <source>
        <dbReference type="EMBL" id="MDR7090854.1"/>
    </source>
</evidence>
<comment type="caution">
    <text evidence="12">The sequence shown here is derived from an EMBL/GenBank/DDBJ whole genome shotgun (WGS) entry which is preliminary data.</text>
</comment>
<evidence type="ECO:0000256" key="8">
    <source>
        <dbReference type="PROSITE-ProRule" id="PRU01193"/>
    </source>
</evidence>
<feature type="domain" description="CBS" evidence="10">
    <location>
        <begin position="215"/>
        <end position="276"/>
    </location>
</feature>
<dbReference type="Gene3D" id="3.10.580.10">
    <property type="entry name" value="CBS-domain"/>
    <property type="match status" value="1"/>
</dbReference>
<proteinExistence type="predicted"/>
<organism evidence="12 13">
    <name type="scientific">Cellvibrio fibrivorans</name>
    <dbReference type="NCBI Taxonomy" id="126350"/>
    <lineage>
        <taxon>Bacteria</taxon>
        <taxon>Pseudomonadati</taxon>
        <taxon>Pseudomonadota</taxon>
        <taxon>Gammaproteobacteria</taxon>
        <taxon>Cellvibrionales</taxon>
        <taxon>Cellvibrionaceae</taxon>
        <taxon>Cellvibrio</taxon>
    </lineage>
</organism>